<dbReference type="EMBL" id="CP006734">
    <property type="protein sequence ID" value="AGW40334.1"/>
    <property type="molecule type" value="Genomic_DNA"/>
</dbReference>
<accession>U3P4I3</accession>
<keyword evidence="1" id="KW-0812">Transmembrane</keyword>
<dbReference type="AlphaFoldDB" id="U3P4I3"/>
<dbReference type="PATRIC" id="fig|1389489.3.peg.54"/>
<sequence length="68" mass="7422">MSPAKGINTLKLELEETREELAGLLDDLFATFNPRVQIRSHPVVAAVLFAGLLGGAATLLYRSIARER</sequence>
<reference evidence="2 3" key="1">
    <citation type="journal article" date="2013" name="Genome Announc.">
        <title>Complete Genome Sequence of Leifsonia xyli subsp. cynodontis Strain DSM46306, a Gram-Positive Bacterial Pathogen of Grasses.</title>
        <authorList>
            <person name="Monteiro-Vitorello C.B."/>
            <person name="Zerillo M.M."/>
            <person name="Van Sluys M.A."/>
            <person name="Camargo L.E."/>
            <person name="Kitajima J.P."/>
        </authorList>
    </citation>
    <scope>NUCLEOTIDE SEQUENCE [LARGE SCALE GENOMIC DNA]</scope>
    <source>
        <strain evidence="2 3">DSM 46306</strain>
    </source>
</reference>
<dbReference type="STRING" id="1389489.O159_00600"/>
<feature type="transmembrane region" description="Helical" evidence="1">
    <location>
        <begin position="43"/>
        <end position="61"/>
    </location>
</feature>
<name>U3P4I3_LEIXC</name>
<proteinExistence type="predicted"/>
<dbReference type="RefSeq" id="WP_021753781.1">
    <property type="nucleotide sequence ID" value="NC_022438.1"/>
</dbReference>
<dbReference type="KEGG" id="lxy:O159_00600"/>
<keyword evidence="3" id="KW-1185">Reference proteome</keyword>
<dbReference type="HOGENOM" id="CLU_2844490_0_0_11"/>
<evidence type="ECO:0000313" key="3">
    <source>
        <dbReference type="Proteomes" id="UP000016743"/>
    </source>
</evidence>
<evidence type="ECO:0008006" key="4">
    <source>
        <dbReference type="Google" id="ProtNLM"/>
    </source>
</evidence>
<keyword evidence="1" id="KW-0472">Membrane</keyword>
<protein>
    <recommendedName>
        <fullName evidence="4">DUF3618 domain-containing protein</fullName>
    </recommendedName>
</protein>
<evidence type="ECO:0000313" key="2">
    <source>
        <dbReference type="EMBL" id="AGW40334.1"/>
    </source>
</evidence>
<keyword evidence="1" id="KW-1133">Transmembrane helix</keyword>
<dbReference type="Proteomes" id="UP000016743">
    <property type="component" value="Chromosome"/>
</dbReference>
<evidence type="ECO:0000256" key="1">
    <source>
        <dbReference type="SAM" id="Phobius"/>
    </source>
</evidence>
<organism evidence="2 3">
    <name type="scientific">Leifsonia xyli subsp. cynodontis DSM 46306</name>
    <dbReference type="NCBI Taxonomy" id="1389489"/>
    <lineage>
        <taxon>Bacteria</taxon>
        <taxon>Bacillati</taxon>
        <taxon>Actinomycetota</taxon>
        <taxon>Actinomycetes</taxon>
        <taxon>Micrococcales</taxon>
        <taxon>Microbacteriaceae</taxon>
        <taxon>Leifsonia</taxon>
    </lineage>
</organism>
<gene>
    <name evidence="2" type="ORF">O159_00600</name>
</gene>